<keyword evidence="1" id="KW-0812">Transmembrane</keyword>
<protein>
    <submittedName>
        <fullName evidence="2">Uncharacterized protein</fullName>
    </submittedName>
</protein>
<feature type="transmembrane region" description="Helical" evidence="1">
    <location>
        <begin position="32"/>
        <end position="54"/>
    </location>
</feature>
<evidence type="ECO:0000313" key="3">
    <source>
        <dbReference type="Proteomes" id="UP000184452"/>
    </source>
</evidence>
<organism evidence="2 3">
    <name type="scientific">Nocardiopsis flavescens</name>
    <dbReference type="NCBI Taxonomy" id="758803"/>
    <lineage>
        <taxon>Bacteria</taxon>
        <taxon>Bacillati</taxon>
        <taxon>Actinomycetota</taxon>
        <taxon>Actinomycetes</taxon>
        <taxon>Streptosporangiales</taxon>
        <taxon>Nocardiopsidaceae</taxon>
        <taxon>Nocardiopsis</taxon>
    </lineage>
</organism>
<reference evidence="2 3" key="1">
    <citation type="submission" date="2016-11" db="EMBL/GenBank/DDBJ databases">
        <authorList>
            <person name="Jaros S."/>
            <person name="Januszkiewicz K."/>
            <person name="Wedrychowicz H."/>
        </authorList>
    </citation>
    <scope>NUCLEOTIDE SEQUENCE [LARGE SCALE GENOMIC DNA]</scope>
    <source>
        <strain evidence="2 3">CGMCC 4.5723</strain>
    </source>
</reference>
<keyword evidence="3" id="KW-1185">Reference proteome</keyword>
<dbReference type="EMBL" id="FQZK01000005">
    <property type="protein sequence ID" value="SHJ32161.1"/>
    <property type="molecule type" value="Genomic_DNA"/>
</dbReference>
<dbReference type="AlphaFoldDB" id="A0A1M6ICJ6"/>
<dbReference type="RefSeq" id="WP_073378489.1">
    <property type="nucleotide sequence ID" value="NZ_FQZK01000005.1"/>
</dbReference>
<accession>A0A1M6ICJ6</accession>
<evidence type="ECO:0000313" key="2">
    <source>
        <dbReference type="EMBL" id="SHJ32161.1"/>
    </source>
</evidence>
<evidence type="ECO:0000256" key="1">
    <source>
        <dbReference type="SAM" id="Phobius"/>
    </source>
</evidence>
<proteinExistence type="predicted"/>
<dbReference type="Proteomes" id="UP000184452">
    <property type="component" value="Unassembled WGS sequence"/>
</dbReference>
<dbReference type="OrthoDB" id="5197740at2"/>
<gene>
    <name evidence="2" type="ORF">SAMN05421803_10588</name>
</gene>
<keyword evidence="1" id="KW-1133">Transmembrane helix</keyword>
<keyword evidence="1" id="KW-0472">Membrane</keyword>
<sequence>MSGIGKWSLGLGVPLLVVAVLCSVLDVIPVSVITGLLGLMGVGIAGYDALYNLLSRAQLRRRGARAAARGPRPHGDAR</sequence>
<name>A0A1M6ICJ6_9ACTN</name>